<sequence>MADTHGVFRNSALKLVVDYEEHGIDARGKNLTEELAARFRRLQPRLLEQTSLLLSNFPEYTLFDGRLIVWVKMQNDAYSVTKTPNDLFLSSNDISIRAPWRDGYLVEVTKAGLTEITQRIREASNDKIKFDIANINAIRYFPDALVEECDPAGADGESLLSIDGVKLFRVQTPSYSTQEATAQTLEHVSKYIQSGSSQLLSPATPQQLIETEPSSVVDGPIGSSRQVLLDVDNSIDLLSKLPARKNSQFTLLMGFREVGDLKRLMLSGSVVRWEPLSKFAPAPPGEGEEPSLELNVTEHDPTVAVIDGGYHANRYRDAVTWEGPKIVPDHSADRAHGNKVCSIIVDGHAWNNHLPLPELHCRLGIVQAIPKRSSPEIVTIESIAQALDQAMEAHPDTMVWNLSANLDHPASTFDVSQGGHLLAQIARKHNRLLVISAGNKPENTLGTIAPPADCEAALVVSGRLPALLNEPGDPCPISRTAYGPDYMTKPDLSWYSKQRVLGGQYETGTSYATPLISRLAAHCFKNVVDPTPDLVRALMINASDLQQYCPHRGFGTPNSEGPPWLSTDTSVILAWTESIKAQKRNYWNAIAIPPSMIKNGRLVGRIKLVSILRPRVQRRGDKYIATRFEANIQSYHEGEWTKSNILEPMESKVLERVARAKYAKWQPTRCFEATFTENNGPHIDPEKPFLRIGGRIYWRHKFIFDPDEIRDEMHEVSFALTLESSNPRADTYNEFRQLMADNVEELITTIEEEVEADQ</sequence>
<evidence type="ECO:0000313" key="2">
    <source>
        <dbReference type="EMBL" id="MFC4349606.1"/>
    </source>
</evidence>
<name>A0ABV8UG30_9PROT</name>
<dbReference type="Proteomes" id="UP001595776">
    <property type="component" value="Unassembled WGS sequence"/>
</dbReference>
<dbReference type="SUPFAM" id="SSF52743">
    <property type="entry name" value="Subtilisin-like"/>
    <property type="match status" value="1"/>
</dbReference>
<dbReference type="RefSeq" id="WP_068147281.1">
    <property type="nucleotide sequence ID" value="NZ_JBHSCR010000034.1"/>
</dbReference>
<dbReference type="CDD" id="cd04847">
    <property type="entry name" value="Peptidases_S8_Subtilisin_like_2"/>
    <property type="match status" value="1"/>
</dbReference>
<dbReference type="Gene3D" id="3.40.50.200">
    <property type="entry name" value="Peptidase S8/S53 domain"/>
    <property type="match status" value="1"/>
</dbReference>
<feature type="domain" description="Peptidase S8/S53" evidence="1">
    <location>
        <begin position="328"/>
        <end position="555"/>
    </location>
</feature>
<dbReference type="InterPro" id="IPR036852">
    <property type="entry name" value="Peptidase_S8/S53_dom_sf"/>
</dbReference>
<accession>A0ABV8UG30</accession>
<dbReference type="InterPro" id="IPR000209">
    <property type="entry name" value="Peptidase_S8/S53_dom"/>
</dbReference>
<keyword evidence="3" id="KW-1185">Reference proteome</keyword>
<dbReference type="InterPro" id="IPR034074">
    <property type="entry name" value="Y4bN_pept_dom"/>
</dbReference>
<reference evidence="3" key="1">
    <citation type="journal article" date="2019" name="Int. J. Syst. Evol. Microbiol.">
        <title>The Global Catalogue of Microorganisms (GCM) 10K type strain sequencing project: providing services to taxonomists for standard genome sequencing and annotation.</title>
        <authorList>
            <consortium name="The Broad Institute Genomics Platform"/>
            <consortium name="The Broad Institute Genome Sequencing Center for Infectious Disease"/>
            <person name="Wu L."/>
            <person name="Ma J."/>
        </authorList>
    </citation>
    <scope>NUCLEOTIDE SEQUENCE [LARGE SCALE GENOMIC DNA]</scope>
    <source>
        <strain evidence="3">CGMCC 1.15304</strain>
    </source>
</reference>
<protein>
    <submittedName>
        <fullName evidence="2">S8 family peptidase</fullName>
    </submittedName>
</protein>
<evidence type="ECO:0000259" key="1">
    <source>
        <dbReference type="Pfam" id="PF00082"/>
    </source>
</evidence>
<dbReference type="EMBL" id="JBHSCR010000034">
    <property type="protein sequence ID" value="MFC4349606.1"/>
    <property type="molecule type" value="Genomic_DNA"/>
</dbReference>
<comment type="caution">
    <text evidence="2">The sequence shown here is derived from an EMBL/GenBank/DDBJ whole genome shotgun (WGS) entry which is preliminary data.</text>
</comment>
<dbReference type="Pfam" id="PF00082">
    <property type="entry name" value="Peptidase_S8"/>
    <property type="match status" value="1"/>
</dbReference>
<evidence type="ECO:0000313" key="3">
    <source>
        <dbReference type="Proteomes" id="UP001595776"/>
    </source>
</evidence>
<organism evidence="2 3">
    <name type="scientific">Kordiimonas lipolytica</name>
    <dbReference type="NCBI Taxonomy" id="1662421"/>
    <lineage>
        <taxon>Bacteria</taxon>
        <taxon>Pseudomonadati</taxon>
        <taxon>Pseudomonadota</taxon>
        <taxon>Alphaproteobacteria</taxon>
        <taxon>Kordiimonadales</taxon>
        <taxon>Kordiimonadaceae</taxon>
        <taxon>Kordiimonas</taxon>
    </lineage>
</organism>
<gene>
    <name evidence="2" type="ORF">ACFO5Q_17280</name>
</gene>
<proteinExistence type="predicted"/>